<dbReference type="EMBL" id="FNMX01000003">
    <property type="protein sequence ID" value="SDW42940.1"/>
    <property type="molecule type" value="Genomic_DNA"/>
</dbReference>
<evidence type="ECO:0000313" key="1">
    <source>
        <dbReference type="EMBL" id="SDW42940.1"/>
    </source>
</evidence>
<gene>
    <name evidence="1" type="ORF">SAMN05421782_103156</name>
</gene>
<proteinExistence type="predicted"/>
<name>A0AAX2DMY6_LISIV</name>
<protein>
    <submittedName>
        <fullName evidence="1">Uncharacterized protein</fullName>
    </submittedName>
</protein>
<evidence type="ECO:0000313" key="2">
    <source>
        <dbReference type="Proteomes" id="UP000183610"/>
    </source>
</evidence>
<reference evidence="1 2" key="1">
    <citation type="submission" date="2016-10" db="EMBL/GenBank/DDBJ databases">
        <authorList>
            <person name="Varghese N."/>
            <person name="Submissions S."/>
        </authorList>
    </citation>
    <scope>NUCLEOTIDE SEQUENCE [LARGE SCALE GENOMIC DNA]</scope>
    <source>
        <strain evidence="1 2">ATCC 49954</strain>
    </source>
</reference>
<accession>A0AAX2DMY6</accession>
<sequence>MTEGVTRLIRALKHEIESMTGRNLKSTIFKSEGRVIMGSIYYLQVKVKFET</sequence>
<dbReference type="RefSeq" id="WP_003718891.1">
    <property type="nucleotide sequence ID" value="NZ_FNMX01000003.1"/>
</dbReference>
<dbReference type="AlphaFoldDB" id="A0AAX2DMY6"/>
<dbReference type="Proteomes" id="UP000183610">
    <property type="component" value="Unassembled WGS sequence"/>
</dbReference>
<organism evidence="1 2">
    <name type="scientific">Listeria ivanovii</name>
    <dbReference type="NCBI Taxonomy" id="1638"/>
    <lineage>
        <taxon>Bacteria</taxon>
        <taxon>Bacillati</taxon>
        <taxon>Bacillota</taxon>
        <taxon>Bacilli</taxon>
        <taxon>Bacillales</taxon>
        <taxon>Listeriaceae</taxon>
        <taxon>Listeria</taxon>
    </lineage>
</organism>
<comment type="caution">
    <text evidence="1">The sequence shown here is derived from an EMBL/GenBank/DDBJ whole genome shotgun (WGS) entry which is preliminary data.</text>
</comment>